<feature type="compositionally biased region" description="Pro residues" evidence="1">
    <location>
        <begin position="327"/>
        <end position="336"/>
    </location>
</feature>
<feature type="domain" description="CYTH" evidence="2">
    <location>
        <begin position="1"/>
        <end position="210"/>
    </location>
</feature>
<dbReference type="CDD" id="cd07756">
    <property type="entry name" value="CYTH-like_Pase_CHAD"/>
    <property type="match status" value="1"/>
</dbReference>
<dbReference type="InterPro" id="IPR033469">
    <property type="entry name" value="CYTH-like_dom_sf"/>
</dbReference>
<feature type="region of interest" description="Disordered" evidence="1">
    <location>
        <begin position="319"/>
        <end position="340"/>
    </location>
</feature>
<dbReference type="Pfam" id="PF01928">
    <property type="entry name" value="CYTH"/>
    <property type="match status" value="1"/>
</dbReference>
<dbReference type="PANTHER" id="PTHR39569:SF1">
    <property type="entry name" value="INORGANIC TRIPHOSPHATASE"/>
    <property type="match status" value="1"/>
</dbReference>
<feature type="domain" description="CHAD" evidence="3">
    <location>
        <begin position="228"/>
        <end position="553"/>
    </location>
</feature>
<dbReference type="OrthoDB" id="3034217at2"/>
<sequence>MEIEFKFHIPPERLAALEAELHKGPVQRTRLQARYFDTPGSALARAGMALRLRQEGERWVQTVKAAGHGLLHRLEHNAPLDDADTADDGMLQPDLQRHADTEVGGRLARVLAKAGEPLVQTFATDIWRLTRELRQDGATVELALDQGRILAADPGGGAPREVAVCELELELLGGPLPGLVTLARAWAQRHGLWLGTVSKAERGERLMRGIDRVPAVNARPPGFDGAGSPDGAEVQRRVLAACLAQVLPNASEIAEGSEDEDQIHQLRVGLRRLRTALRELAPLAPGFDPAWQAPLTATFRALGAERDRTQVMAQSREWLAGTGAPPVRLPPAPDAPTPAQAVRDPAFQGVLVALVGHAAGGPELGRPAVAQAGHGAEGQADRHPEADTARPAGEGGAPKADEAQDGPSEERDDPPAPLDADATQAHLRRRLRRLHRQSLRDAGRFDTLDDEQRHATRKRLKRLRYLAEFVAPLLDEARTGRYLARLRPVQDVLGLFNDQATARRLYEQAAEQDAHAWFAVGWIAAQQPRTAKKAGQALRRLEDAPKFWKRRRKA</sequence>
<dbReference type="SUPFAM" id="SSF55154">
    <property type="entry name" value="CYTH-like phosphatases"/>
    <property type="match status" value="1"/>
</dbReference>
<evidence type="ECO:0000256" key="1">
    <source>
        <dbReference type="SAM" id="MobiDB-lite"/>
    </source>
</evidence>
<dbReference type="Gene3D" id="1.40.20.10">
    <property type="entry name" value="CHAD domain"/>
    <property type="match status" value="1"/>
</dbReference>
<dbReference type="GO" id="GO:0046872">
    <property type="term" value="F:metal ion binding"/>
    <property type="evidence" value="ECO:0007669"/>
    <property type="project" value="TreeGrafter"/>
</dbReference>
<dbReference type="Proteomes" id="UP000072741">
    <property type="component" value="Unassembled WGS sequence"/>
</dbReference>
<reference evidence="4 5" key="1">
    <citation type="journal article" date="2016" name="Front. Microbiol.">
        <title>Genomic Resource of Rice Seed Associated Bacteria.</title>
        <authorList>
            <person name="Midha S."/>
            <person name="Bansal K."/>
            <person name="Sharma S."/>
            <person name="Kumar N."/>
            <person name="Patil P.P."/>
            <person name="Chaudhry V."/>
            <person name="Patil P.B."/>
        </authorList>
    </citation>
    <scope>NUCLEOTIDE SEQUENCE [LARGE SCALE GENOMIC DNA]</scope>
    <source>
        <strain evidence="4 5">NS331</strain>
    </source>
</reference>
<dbReference type="PANTHER" id="PTHR39569">
    <property type="entry name" value="INORGANIC TRIPHOSPHATASE"/>
    <property type="match status" value="1"/>
</dbReference>
<gene>
    <name evidence="4" type="ORF">NS331_20295</name>
</gene>
<evidence type="ECO:0000313" key="4">
    <source>
        <dbReference type="EMBL" id="KTT15548.1"/>
    </source>
</evidence>
<dbReference type="InterPro" id="IPR039013">
    <property type="entry name" value="YgiF"/>
</dbReference>
<dbReference type="SMART" id="SM00880">
    <property type="entry name" value="CHAD"/>
    <property type="match status" value="1"/>
</dbReference>
<dbReference type="PATRIC" id="fig|433924.3.peg.1089"/>
<evidence type="ECO:0000259" key="3">
    <source>
        <dbReference type="PROSITE" id="PS51708"/>
    </source>
</evidence>
<feature type="compositionally biased region" description="Basic and acidic residues" evidence="1">
    <location>
        <begin position="379"/>
        <end position="388"/>
    </location>
</feature>
<dbReference type="Gene3D" id="2.40.320.10">
    <property type="entry name" value="Hypothetical Protein Pfu-838710-001"/>
    <property type="match status" value="1"/>
</dbReference>
<feature type="region of interest" description="Disordered" evidence="1">
    <location>
        <begin position="364"/>
        <end position="420"/>
    </location>
</feature>
<dbReference type="EMBL" id="LDSL01000140">
    <property type="protein sequence ID" value="KTT15548.1"/>
    <property type="molecule type" value="Genomic_DNA"/>
</dbReference>
<dbReference type="GO" id="GO:0050355">
    <property type="term" value="F:inorganic triphosphate phosphatase activity"/>
    <property type="evidence" value="ECO:0007669"/>
    <property type="project" value="InterPro"/>
</dbReference>
<dbReference type="Pfam" id="PF05235">
    <property type="entry name" value="CHAD"/>
    <property type="match status" value="1"/>
</dbReference>
<dbReference type="RefSeq" id="WP_058643759.1">
    <property type="nucleotide sequence ID" value="NZ_LDSL01000140.1"/>
</dbReference>
<dbReference type="PROSITE" id="PS51707">
    <property type="entry name" value="CYTH"/>
    <property type="match status" value="1"/>
</dbReference>
<dbReference type="PROSITE" id="PS51708">
    <property type="entry name" value="CHAD"/>
    <property type="match status" value="1"/>
</dbReference>
<proteinExistence type="predicted"/>
<accession>A0A147GNZ5</accession>
<dbReference type="InterPro" id="IPR038186">
    <property type="entry name" value="CHAD_dom_sf"/>
</dbReference>
<keyword evidence="5" id="KW-1185">Reference proteome</keyword>
<comment type="caution">
    <text evidence="4">The sequence shown here is derived from an EMBL/GenBank/DDBJ whole genome shotgun (WGS) entry which is preliminary data.</text>
</comment>
<protein>
    <recommendedName>
        <fullName evidence="6">Adenylate cyclase</fullName>
    </recommendedName>
</protein>
<dbReference type="InterPro" id="IPR023577">
    <property type="entry name" value="CYTH_domain"/>
</dbReference>
<dbReference type="SMART" id="SM01118">
    <property type="entry name" value="CYTH"/>
    <property type="match status" value="1"/>
</dbReference>
<evidence type="ECO:0008006" key="6">
    <source>
        <dbReference type="Google" id="ProtNLM"/>
    </source>
</evidence>
<evidence type="ECO:0000259" key="2">
    <source>
        <dbReference type="PROSITE" id="PS51707"/>
    </source>
</evidence>
<organism evidence="4 5">
    <name type="scientific">Pseudacidovorax intermedius</name>
    <dbReference type="NCBI Taxonomy" id="433924"/>
    <lineage>
        <taxon>Bacteria</taxon>
        <taxon>Pseudomonadati</taxon>
        <taxon>Pseudomonadota</taxon>
        <taxon>Betaproteobacteria</taxon>
        <taxon>Burkholderiales</taxon>
        <taxon>Comamonadaceae</taxon>
        <taxon>Pseudacidovorax</taxon>
    </lineage>
</organism>
<evidence type="ECO:0000313" key="5">
    <source>
        <dbReference type="Proteomes" id="UP000072741"/>
    </source>
</evidence>
<name>A0A147GNZ5_9BURK</name>
<dbReference type="AlphaFoldDB" id="A0A147GNZ5"/>
<dbReference type="InterPro" id="IPR007899">
    <property type="entry name" value="CHAD_dom"/>
</dbReference>